<dbReference type="Gene3D" id="3.40.50.300">
    <property type="entry name" value="P-loop containing nucleotide triphosphate hydrolases"/>
    <property type="match status" value="1"/>
</dbReference>
<dbReference type="GO" id="GO:0003924">
    <property type="term" value="F:GTPase activity"/>
    <property type="evidence" value="ECO:0007669"/>
    <property type="project" value="InterPro"/>
</dbReference>
<dbReference type="AlphaFoldDB" id="A0AAE3YLW5"/>
<dbReference type="GO" id="GO:0016020">
    <property type="term" value="C:membrane"/>
    <property type="evidence" value="ECO:0007669"/>
    <property type="project" value="UniProtKB-SubCell"/>
</dbReference>
<dbReference type="PANTHER" id="PTHR10465:SF0">
    <property type="entry name" value="SARCALUMENIN"/>
    <property type="match status" value="1"/>
</dbReference>
<feature type="compositionally biased region" description="Pro residues" evidence="6">
    <location>
        <begin position="540"/>
        <end position="559"/>
    </location>
</feature>
<evidence type="ECO:0000259" key="7">
    <source>
        <dbReference type="Pfam" id="PF00350"/>
    </source>
</evidence>
<evidence type="ECO:0000256" key="2">
    <source>
        <dbReference type="ARBA" id="ARBA00022741"/>
    </source>
</evidence>
<keyword evidence="5" id="KW-0472">Membrane</keyword>
<evidence type="ECO:0000313" key="8">
    <source>
        <dbReference type="EMBL" id="MDR7275930.1"/>
    </source>
</evidence>
<dbReference type="Proteomes" id="UP001183643">
    <property type="component" value="Unassembled WGS sequence"/>
</dbReference>
<dbReference type="RefSeq" id="WP_310367523.1">
    <property type="nucleotide sequence ID" value="NZ_JAVDYB010000001.1"/>
</dbReference>
<dbReference type="InterPro" id="IPR045063">
    <property type="entry name" value="Dynamin_N"/>
</dbReference>
<evidence type="ECO:0000256" key="3">
    <source>
        <dbReference type="ARBA" id="ARBA00022801"/>
    </source>
</evidence>
<dbReference type="Pfam" id="PF00350">
    <property type="entry name" value="Dynamin_N"/>
    <property type="match status" value="1"/>
</dbReference>
<evidence type="ECO:0000256" key="1">
    <source>
        <dbReference type="ARBA" id="ARBA00004370"/>
    </source>
</evidence>
<protein>
    <recommendedName>
        <fullName evidence="7">Dynamin N-terminal domain-containing protein</fullName>
    </recommendedName>
</protein>
<accession>A0AAE3YLW5</accession>
<dbReference type="PANTHER" id="PTHR10465">
    <property type="entry name" value="TRANSMEMBRANE GTPASE FZO1"/>
    <property type="match status" value="1"/>
</dbReference>
<feature type="region of interest" description="Disordered" evidence="6">
    <location>
        <begin position="508"/>
        <end position="568"/>
    </location>
</feature>
<evidence type="ECO:0000256" key="6">
    <source>
        <dbReference type="SAM" id="MobiDB-lite"/>
    </source>
</evidence>
<comment type="subcellular location">
    <subcellularLocation>
        <location evidence="1">Membrane</location>
    </subcellularLocation>
</comment>
<keyword evidence="4" id="KW-0342">GTP-binding</keyword>
<sequence>MVQGPLTNRVAALCDEVGPRLSPVSAQQVLAVRRRLDEALRVAVAGRLKAGKSTLVNALVGRRVAPTAVGECTRVVTQFRYGTADRLDVVRRDGSRVSRPLEESGMIPMQLGVPREEIAFVDVTLTSDRLRDLTVVDTPGLSSTNQSISAASEAYLTPDQVTAGPNAPLDDDLDDDSVAAVSGAEAVLYVFTQAVRADDIAALSTFQSVSARLSGNPINSIGLFNKVDKLVAGGADPWPVAGPLASDQAGVLRRVVSEVVPIAGLLAETTEAGRLTAADCEALRTLAGLSQTERMVLMASVDLFINRACPVSKAQRERLLSLLDLYGIGFALAQFAAKPDLGSGELVRLLLQASGFARLRNTLDQAFRWRTDAIKAAWALSSLERLAGHAGAQQDREVLRDAIERVLQQPEYHRLRLLEAAQSVTSGAVALPEQMERELTRLALTTDAAWILEMPQAHVEQLAQAALAAANRWRVFAVAGASPAQARVAQVAHRGFFLLAQQIRGQNSAHPVSGAAPGQPWQHQPPPQTPPPGYGRAPGPYTPGYPGPPHHLPPGPPHQYPRDHGGYR</sequence>
<evidence type="ECO:0000313" key="9">
    <source>
        <dbReference type="Proteomes" id="UP001183643"/>
    </source>
</evidence>
<reference evidence="8" key="1">
    <citation type="submission" date="2023-07" db="EMBL/GenBank/DDBJ databases">
        <title>Sequencing the genomes of 1000 actinobacteria strains.</title>
        <authorList>
            <person name="Klenk H.-P."/>
        </authorList>
    </citation>
    <scope>NUCLEOTIDE SEQUENCE</scope>
    <source>
        <strain evidence="8">DSM 44707</strain>
    </source>
</reference>
<keyword evidence="9" id="KW-1185">Reference proteome</keyword>
<keyword evidence="2" id="KW-0547">Nucleotide-binding</keyword>
<dbReference type="SUPFAM" id="SSF52540">
    <property type="entry name" value="P-loop containing nucleoside triphosphate hydrolases"/>
    <property type="match status" value="1"/>
</dbReference>
<evidence type="ECO:0000256" key="5">
    <source>
        <dbReference type="ARBA" id="ARBA00023136"/>
    </source>
</evidence>
<feature type="compositionally biased region" description="Pro residues" evidence="6">
    <location>
        <begin position="523"/>
        <end position="533"/>
    </location>
</feature>
<gene>
    <name evidence="8" type="ORF">J2S41_002708</name>
</gene>
<keyword evidence="3" id="KW-0378">Hydrolase</keyword>
<organism evidence="8 9">
    <name type="scientific">Catenuloplanes atrovinosus</name>
    <dbReference type="NCBI Taxonomy" id="137266"/>
    <lineage>
        <taxon>Bacteria</taxon>
        <taxon>Bacillati</taxon>
        <taxon>Actinomycetota</taxon>
        <taxon>Actinomycetes</taxon>
        <taxon>Micromonosporales</taxon>
        <taxon>Micromonosporaceae</taxon>
        <taxon>Catenuloplanes</taxon>
    </lineage>
</organism>
<dbReference type="InterPro" id="IPR027094">
    <property type="entry name" value="Mitofusin_fam"/>
</dbReference>
<evidence type="ECO:0000256" key="4">
    <source>
        <dbReference type="ARBA" id="ARBA00023134"/>
    </source>
</evidence>
<dbReference type="InterPro" id="IPR027417">
    <property type="entry name" value="P-loop_NTPase"/>
</dbReference>
<dbReference type="EMBL" id="JAVDYB010000001">
    <property type="protein sequence ID" value="MDR7275930.1"/>
    <property type="molecule type" value="Genomic_DNA"/>
</dbReference>
<name>A0AAE3YLW5_9ACTN</name>
<proteinExistence type="predicted"/>
<feature type="domain" description="Dynamin N-terminal" evidence="7">
    <location>
        <begin position="42"/>
        <end position="159"/>
    </location>
</feature>
<comment type="caution">
    <text evidence="8">The sequence shown here is derived from an EMBL/GenBank/DDBJ whole genome shotgun (WGS) entry which is preliminary data.</text>
</comment>
<dbReference type="GO" id="GO:0005525">
    <property type="term" value="F:GTP binding"/>
    <property type="evidence" value="ECO:0007669"/>
    <property type="project" value="UniProtKB-KW"/>
</dbReference>